<dbReference type="GeneID" id="15011053"/>
<evidence type="ECO:0000313" key="1">
    <source>
        <dbReference type="EMBL" id="AGH31651.1"/>
    </source>
</evidence>
<dbReference type="KEGG" id="vg:15011053"/>
<evidence type="ECO:0000313" key="2">
    <source>
        <dbReference type="Proteomes" id="UP000201252"/>
    </source>
</evidence>
<reference evidence="1 2" key="1">
    <citation type="submission" date="2010-10" db="EMBL/GenBank/DDBJ databases">
        <title>The Genome Sequence of Synechococcus phage S-SKS1.</title>
        <authorList>
            <consortium name="The Broad Institute Genome Sequencing Platform"/>
            <person name="Henn M.R."/>
            <person name="Clokie M."/>
            <person name="Levin J."/>
            <person name="Malboeuf C."/>
            <person name="Casali M."/>
            <person name="Russ C."/>
            <person name="Lennon N."/>
            <person name="Chapman S.B."/>
            <person name="Erlich R."/>
            <person name="Young S.K."/>
            <person name="Yandava C."/>
            <person name="Zeng Q."/>
            <person name="Alvarado L."/>
            <person name="Anderson S."/>
            <person name="Berlin A."/>
            <person name="Chen Z."/>
            <person name="Freedman E."/>
            <person name="Gellesch M."/>
            <person name="Goldberg J."/>
            <person name="Green L."/>
            <person name="Griggs A."/>
            <person name="Gujja S."/>
            <person name="Heilman E.R."/>
            <person name="Heiman D."/>
            <person name="Hollinger A."/>
            <person name="Howarth C."/>
            <person name="Larson L."/>
            <person name="Mehta T."/>
            <person name="Pearson M."/>
            <person name="Roberts A."/>
            <person name="Ryan E."/>
            <person name="Saif S."/>
            <person name="Shea T."/>
            <person name="Shenoy N."/>
            <person name="Sisk P."/>
            <person name="Stolte C."/>
            <person name="Sykes S."/>
            <person name="White J."/>
            <person name="Haas B."/>
            <person name="Nusbaum C."/>
            <person name="Birren B."/>
        </authorList>
    </citation>
    <scope>NUCLEOTIDE SEQUENCE [LARGE SCALE GENOMIC DNA]</scope>
</reference>
<dbReference type="InterPro" id="IPR032675">
    <property type="entry name" value="LRR_dom_sf"/>
</dbReference>
<dbReference type="InterPro" id="IPR013783">
    <property type="entry name" value="Ig-like_fold"/>
</dbReference>
<gene>
    <name evidence="1" type="ORF">SWZG_00142</name>
</gene>
<proteinExistence type="predicted"/>
<dbReference type="Gene3D" id="2.60.40.10">
    <property type="entry name" value="Immunoglobulins"/>
    <property type="match status" value="1"/>
</dbReference>
<evidence type="ECO:0008006" key="3">
    <source>
        <dbReference type="Google" id="ProtNLM"/>
    </source>
</evidence>
<dbReference type="Proteomes" id="UP000201252">
    <property type="component" value="Segment"/>
</dbReference>
<sequence length="353" mass="38407">MTHPFLGLGFYTWSEKFSRNITNTVPELQDINYTITNTGGDFVLRSNGTVNYTVNWGDGNSESSTSNALTHTYTAGDYTITIDSDDAYHPYFANISSDSEQITSVTIGADANLGIDIQNAWWGANNMTSFVCPFDVTSNITDIRRTWQNCSSLPSFPLIDTSSVSLASFAWFGCSSLTSFPLLDTSSVTYFQGTWWNCTNLTSFPLIDTSSGINFQYTWKGCTNLTSFPLIDTSSVATLTYTWNDCSSITSFPVIDTSSVTNMSNAWSGCTSLTTFPVLDYSNVLYCFNTWLNCALSVQSIENILVALDTAGKSNINTSISGGTSAAKTTWSAAANTAYANLISKGWTVAHNP</sequence>
<dbReference type="Gene3D" id="3.80.10.10">
    <property type="entry name" value="Ribonuclease Inhibitor"/>
    <property type="match status" value="1"/>
</dbReference>
<protein>
    <recommendedName>
        <fullName evidence="3">PKD domain-containing protein</fullName>
    </recommendedName>
</protein>
<name>M4QPG4_9CAUD</name>
<organism evidence="1 2">
    <name type="scientific">Synechococcus phage S-SKS1</name>
    <dbReference type="NCBI Taxonomy" id="754042"/>
    <lineage>
        <taxon>Viruses</taxon>
        <taxon>Duplodnaviria</taxon>
        <taxon>Heunggongvirae</taxon>
        <taxon>Uroviricota</taxon>
        <taxon>Caudoviricetes</taxon>
        <taxon>Llyrvirus</taxon>
        <taxon>Llyrvirus SSKS1</taxon>
    </lineage>
</organism>
<keyword evidence="2" id="KW-1185">Reference proteome</keyword>
<dbReference type="SUPFAM" id="SSF52058">
    <property type="entry name" value="L domain-like"/>
    <property type="match status" value="1"/>
</dbReference>
<dbReference type="EMBL" id="HQ633071">
    <property type="protein sequence ID" value="AGH31651.1"/>
    <property type="molecule type" value="Genomic_DNA"/>
</dbReference>
<dbReference type="RefSeq" id="YP_007674503.1">
    <property type="nucleotide sequence ID" value="NC_020851.1"/>
</dbReference>
<accession>M4QPG4</accession>